<dbReference type="OrthoDB" id="4821324at2"/>
<gene>
    <name evidence="1" type="ORF">AFE02nite_22840</name>
</gene>
<sequence length="190" mass="20832">MTRPTPLRTIFATALDHVRADPDAPTVTLLGNPRGWLLDTGVVDLVEPFVTWRPADAGDVARWAGLDGATARALLDALPAVHLDDRQNDAPTLGTLLRAAAEHPDEVELQGYLVGPGRVDERLSAEGLFAYVAPELDVTAGHHAGCECARLWTIVRRDLGVDDAVRMPDSINAQVNPWRPYEPCWSLWWD</sequence>
<dbReference type="RefSeq" id="WP_052113999.1">
    <property type="nucleotide sequence ID" value="NZ_BJYK01000008.1"/>
</dbReference>
<evidence type="ECO:0000313" key="1">
    <source>
        <dbReference type="EMBL" id="GEN80550.1"/>
    </source>
</evidence>
<evidence type="ECO:0000313" key="2">
    <source>
        <dbReference type="Proteomes" id="UP000321484"/>
    </source>
</evidence>
<protein>
    <submittedName>
        <fullName evidence="1">Uncharacterized protein</fullName>
    </submittedName>
</protein>
<dbReference type="Proteomes" id="UP000321484">
    <property type="component" value="Unassembled WGS sequence"/>
</dbReference>
<accession>A0A511YZC2</accession>
<proteinExistence type="predicted"/>
<keyword evidence="2" id="KW-1185">Reference proteome</keyword>
<dbReference type="EMBL" id="BJYK01000008">
    <property type="protein sequence ID" value="GEN80550.1"/>
    <property type="molecule type" value="Genomic_DNA"/>
</dbReference>
<reference evidence="1 2" key="1">
    <citation type="submission" date="2019-07" db="EMBL/GenBank/DDBJ databases">
        <title>Whole genome shotgun sequence of Actinotalea fermentans NBRC 105374.</title>
        <authorList>
            <person name="Hosoyama A."/>
            <person name="Uohara A."/>
            <person name="Ohji S."/>
            <person name="Ichikawa N."/>
        </authorList>
    </citation>
    <scope>NUCLEOTIDE SEQUENCE [LARGE SCALE GENOMIC DNA]</scope>
    <source>
        <strain evidence="1 2">NBRC 105374</strain>
    </source>
</reference>
<comment type="caution">
    <text evidence="1">The sequence shown here is derived from an EMBL/GenBank/DDBJ whole genome shotgun (WGS) entry which is preliminary data.</text>
</comment>
<dbReference type="AlphaFoldDB" id="A0A511YZC2"/>
<organism evidence="1 2">
    <name type="scientific">Actinotalea fermentans</name>
    <dbReference type="NCBI Taxonomy" id="43671"/>
    <lineage>
        <taxon>Bacteria</taxon>
        <taxon>Bacillati</taxon>
        <taxon>Actinomycetota</taxon>
        <taxon>Actinomycetes</taxon>
        <taxon>Micrococcales</taxon>
        <taxon>Cellulomonadaceae</taxon>
        <taxon>Actinotalea</taxon>
    </lineage>
</organism>
<name>A0A511YZC2_9CELL</name>